<keyword evidence="1" id="KW-0812">Transmembrane</keyword>
<accession>A0A3Q9C5Q7</accession>
<dbReference type="AlphaFoldDB" id="A0A3Q9C5Q7"/>
<evidence type="ECO:0000256" key="1">
    <source>
        <dbReference type="SAM" id="Phobius"/>
    </source>
</evidence>
<reference evidence="2 3" key="1">
    <citation type="submission" date="2018-12" db="EMBL/GenBank/DDBJ databases">
        <authorList>
            <person name="Li K."/>
        </authorList>
    </citation>
    <scope>NUCLEOTIDE SEQUENCE [LARGE SCALE GENOMIC DNA]</scope>
    <source>
        <strain evidence="3">CR22</strain>
    </source>
</reference>
<dbReference type="KEGG" id="saqu:EJC51_43705"/>
<keyword evidence="3" id="KW-1185">Reference proteome</keyword>
<organism evidence="2 3">
    <name type="scientific">Streptomyces aquilus</name>
    <dbReference type="NCBI Taxonomy" id="2548456"/>
    <lineage>
        <taxon>Bacteria</taxon>
        <taxon>Bacillati</taxon>
        <taxon>Actinomycetota</taxon>
        <taxon>Actinomycetes</taxon>
        <taxon>Kitasatosporales</taxon>
        <taxon>Streptomycetaceae</taxon>
        <taxon>Streptomyces</taxon>
    </lineage>
</organism>
<gene>
    <name evidence="2" type="ORF">EJC51_43705</name>
</gene>
<feature type="transmembrane region" description="Helical" evidence="1">
    <location>
        <begin position="70"/>
        <end position="90"/>
    </location>
</feature>
<feature type="transmembrane region" description="Helical" evidence="1">
    <location>
        <begin position="46"/>
        <end position="63"/>
    </location>
</feature>
<evidence type="ECO:0000313" key="2">
    <source>
        <dbReference type="EMBL" id="AZP22389.1"/>
    </source>
</evidence>
<keyword evidence="1" id="KW-1133">Transmembrane helix</keyword>
<feature type="transmembrane region" description="Helical" evidence="1">
    <location>
        <begin position="12"/>
        <end position="34"/>
    </location>
</feature>
<dbReference type="RefSeq" id="WP_126276191.1">
    <property type="nucleotide sequence ID" value="NZ_CP034463.1"/>
</dbReference>
<dbReference type="Proteomes" id="UP000280197">
    <property type="component" value="Chromosome"/>
</dbReference>
<keyword evidence="1" id="KW-0472">Membrane</keyword>
<feature type="transmembrane region" description="Helical" evidence="1">
    <location>
        <begin position="102"/>
        <end position="119"/>
    </location>
</feature>
<protein>
    <submittedName>
        <fullName evidence="2">Uncharacterized protein</fullName>
    </submittedName>
</protein>
<sequence length="129" mass="13778">MSDVPERVMPTPLRAVQILLLTLALAGIVSMLALSDSLTAYGQGEMMAPWLLVWVSAALCLTYDGSARGGVRTTTLVLMALVVLPTVTRLGEAASPGPFLDAAVRILLGVPVIVLLFLPESTAWFDRER</sequence>
<proteinExistence type="predicted"/>
<dbReference type="EMBL" id="CP034463">
    <property type="protein sequence ID" value="AZP22389.1"/>
    <property type="molecule type" value="Genomic_DNA"/>
</dbReference>
<name>A0A3Q9C5Q7_9ACTN</name>
<evidence type="ECO:0000313" key="3">
    <source>
        <dbReference type="Proteomes" id="UP000280197"/>
    </source>
</evidence>